<dbReference type="GeneID" id="33068117"/>
<evidence type="ECO:0000256" key="1">
    <source>
        <dbReference type="SAM" id="MobiDB-lite"/>
    </source>
</evidence>
<protein>
    <submittedName>
        <fullName evidence="2">Uncharacterized protein</fullName>
    </submittedName>
</protein>
<evidence type="ECO:0000313" key="3">
    <source>
        <dbReference type="Proteomes" id="UP000095349"/>
    </source>
</evidence>
<sequence length="77" mass="7933">MDQRALVAARRRRYGRVVDVPGPPAGTGHAPRADGAADEDTSPGRRPPRRAAATTAPADRPDRPPRPPAAPAPPAAG</sequence>
<gene>
    <name evidence="2" type="ORF">A4G23_00278</name>
</gene>
<dbReference type="KEGG" id="srn:A4G23_00278"/>
<organism evidence="2 3">
    <name type="scientific">Streptomyces rubrolavendulae</name>
    <dbReference type="NCBI Taxonomy" id="285473"/>
    <lineage>
        <taxon>Bacteria</taxon>
        <taxon>Bacillati</taxon>
        <taxon>Actinomycetota</taxon>
        <taxon>Actinomycetes</taxon>
        <taxon>Kitasatosporales</taxon>
        <taxon>Streptomycetaceae</taxon>
        <taxon>Streptomyces</taxon>
    </lineage>
</organism>
<keyword evidence="3" id="KW-1185">Reference proteome</keyword>
<feature type="region of interest" description="Disordered" evidence="1">
    <location>
        <begin position="1"/>
        <end position="77"/>
    </location>
</feature>
<dbReference type="STRING" id="285473.A4G23_00278"/>
<reference evidence="2 3" key="1">
    <citation type="submission" date="2016-09" db="EMBL/GenBank/DDBJ databases">
        <title>Streptomyces rubrolavendulae MJM4426 Genome sequencing and assembly.</title>
        <authorList>
            <person name="Kim J.-G."/>
        </authorList>
    </citation>
    <scope>NUCLEOTIDE SEQUENCE [LARGE SCALE GENOMIC DNA]</scope>
    <source>
        <strain evidence="2 3">MJM4426</strain>
    </source>
</reference>
<name>A0A1D8FWA2_9ACTN</name>
<dbReference type="EMBL" id="CP017316">
    <property type="protein sequence ID" value="AOT57489.1"/>
    <property type="molecule type" value="Genomic_DNA"/>
</dbReference>
<dbReference type="Proteomes" id="UP000095349">
    <property type="component" value="Chromosome"/>
</dbReference>
<dbReference type="AlphaFoldDB" id="A0A1D8FWA2"/>
<accession>A0A1D8FWA2</accession>
<feature type="compositionally biased region" description="Pro residues" evidence="1">
    <location>
        <begin position="66"/>
        <end position="77"/>
    </location>
</feature>
<evidence type="ECO:0000313" key="2">
    <source>
        <dbReference type="EMBL" id="AOT57489.1"/>
    </source>
</evidence>
<proteinExistence type="predicted"/>